<comment type="similarity">
    <text evidence="2">Belongs to the SusD family.</text>
</comment>
<dbReference type="InterPro" id="IPR012944">
    <property type="entry name" value="SusD_RagB_dom"/>
</dbReference>
<dbReference type="RefSeq" id="WP_124752797.1">
    <property type="nucleotide sequence ID" value="NZ_RQYS01000108.1"/>
</dbReference>
<evidence type="ECO:0000313" key="9">
    <source>
        <dbReference type="Proteomes" id="UP000278609"/>
    </source>
</evidence>
<gene>
    <name evidence="8" type="ORF">EII40_13710</name>
</gene>
<protein>
    <submittedName>
        <fullName evidence="8">RagB/SusD family nutrient uptake outer membrane protein</fullName>
    </submittedName>
</protein>
<evidence type="ECO:0000256" key="2">
    <source>
        <dbReference type="ARBA" id="ARBA00006275"/>
    </source>
</evidence>
<dbReference type="Proteomes" id="UP000278609">
    <property type="component" value="Unassembled WGS sequence"/>
</dbReference>
<keyword evidence="3" id="KW-0732">Signal</keyword>
<dbReference type="OrthoDB" id="5694214at2"/>
<dbReference type="InterPro" id="IPR033985">
    <property type="entry name" value="SusD-like_N"/>
</dbReference>
<proteinExistence type="inferred from homology"/>
<dbReference type="AlphaFoldDB" id="A0A3P1XI48"/>
<dbReference type="SUPFAM" id="SSF48452">
    <property type="entry name" value="TPR-like"/>
    <property type="match status" value="1"/>
</dbReference>
<dbReference type="PROSITE" id="PS51257">
    <property type="entry name" value="PROKAR_LIPOPROTEIN"/>
    <property type="match status" value="1"/>
</dbReference>
<reference evidence="8 9" key="1">
    <citation type="submission" date="2018-11" db="EMBL/GenBank/DDBJ databases">
        <title>Genomes From Bacteria Associated with the Canine Oral Cavity: a Test Case for Automated Genome-Based Taxonomic Assignment.</title>
        <authorList>
            <person name="Coil D.A."/>
            <person name="Jospin G."/>
            <person name="Darling A.E."/>
            <person name="Wallis C."/>
            <person name="Davis I.J."/>
            <person name="Harris S."/>
            <person name="Eisen J.A."/>
            <person name="Holcombe L.J."/>
            <person name="O'Flynn C."/>
        </authorList>
    </citation>
    <scope>NUCLEOTIDE SEQUENCE [LARGE SCALE GENOMIC DNA]</scope>
    <source>
        <strain evidence="8 9">OH2617_COT-023</strain>
    </source>
</reference>
<accession>A0A3P1XI48</accession>
<dbReference type="Gene3D" id="1.25.40.390">
    <property type="match status" value="1"/>
</dbReference>
<evidence type="ECO:0000313" key="8">
    <source>
        <dbReference type="EMBL" id="RRD56523.1"/>
    </source>
</evidence>
<evidence type="ECO:0000256" key="5">
    <source>
        <dbReference type="ARBA" id="ARBA00023237"/>
    </source>
</evidence>
<evidence type="ECO:0000259" key="7">
    <source>
        <dbReference type="Pfam" id="PF14322"/>
    </source>
</evidence>
<evidence type="ECO:0000259" key="6">
    <source>
        <dbReference type="Pfam" id="PF07980"/>
    </source>
</evidence>
<dbReference type="EMBL" id="RQYS01000108">
    <property type="protein sequence ID" value="RRD56523.1"/>
    <property type="molecule type" value="Genomic_DNA"/>
</dbReference>
<name>A0A3P1XI48_TANFO</name>
<dbReference type="Pfam" id="PF07980">
    <property type="entry name" value="SusD_RagB"/>
    <property type="match status" value="1"/>
</dbReference>
<keyword evidence="4" id="KW-0472">Membrane</keyword>
<evidence type="ECO:0000256" key="4">
    <source>
        <dbReference type="ARBA" id="ARBA00023136"/>
    </source>
</evidence>
<dbReference type="InterPro" id="IPR011990">
    <property type="entry name" value="TPR-like_helical_dom_sf"/>
</dbReference>
<dbReference type="GO" id="GO:0009279">
    <property type="term" value="C:cell outer membrane"/>
    <property type="evidence" value="ECO:0007669"/>
    <property type="project" value="UniProtKB-SubCell"/>
</dbReference>
<comment type="subcellular location">
    <subcellularLocation>
        <location evidence="1">Cell outer membrane</location>
    </subcellularLocation>
</comment>
<feature type="domain" description="SusD-like N-terminal" evidence="7">
    <location>
        <begin position="22"/>
        <end position="224"/>
    </location>
</feature>
<keyword evidence="5" id="KW-0998">Cell outer membrane</keyword>
<evidence type="ECO:0000256" key="1">
    <source>
        <dbReference type="ARBA" id="ARBA00004442"/>
    </source>
</evidence>
<feature type="domain" description="RagB/SusD" evidence="6">
    <location>
        <begin position="383"/>
        <end position="535"/>
    </location>
</feature>
<evidence type="ECO:0000256" key="3">
    <source>
        <dbReference type="ARBA" id="ARBA00022729"/>
    </source>
</evidence>
<organism evidence="8 9">
    <name type="scientific">Tannerella forsythia</name>
    <name type="common">Bacteroides forsythus</name>
    <dbReference type="NCBI Taxonomy" id="28112"/>
    <lineage>
        <taxon>Bacteria</taxon>
        <taxon>Pseudomonadati</taxon>
        <taxon>Bacteroidota</taxon>
        <taxon>Bacteroidia</taxon>
        <taxon>Bacteroidales</taxon>
        <taxon>Tannerellaceae</taxon>
        <taxon>Tannerella</taxon>
    </lineage>
</organism>
<comment type="caution">
    <text evidence="8">The sequence shown here is derived from an EMBL/GenBank/DDBJ whole genome shotgun (WGS) entry which is preliminary data.</text>
</comment>
<sequence>MKNKMIIAGLFVFLFGASSCNDFLKEDPRGKLTLRKFTSQKEVDLAVTALYSKVAQMQANTNLTAPNFMQGDDATTNPGSNKMWYAEMDGFRPTDGNIALAQTWSGNYTLIKAANYVLENIDETPISEEERNIAIGQAKFWRAIAYFNLVRIWGPLPLILKNEVEREIPLSSEKEVYEKVIVPDLLDCQKLLPTNYTTEPGKLFGVNTFVTYQAARATLSAVYMAMAGWPINETAYYAKAAAEALAVIEGVEKGLYEYILEPEFKFVYDITHNYTQETVLGVNANGLFADGEGTSFCNTQLFESQGGWGDFWGEIRFWKRMPEGPRKDAVYSPKILYQNKIGNPLINWWDKDEKGNWLVPELHPMFCTTTVSGSGINDVQDYDYTKGVNMCQFTSQRRKMIRYAEVLLWYAESQARSTGAPNTKAYECVNRVRKRAGLPELTPGLSGQAFADAVLAEHGWEVAGYHPALVTRRADQLRMNTLKETFAERVANTPVEIVPGVAVQEKIPITEATWTDSRNYMPYPAWDVSLNPNLKR</sequence>
<dbReference type="Pfam" id="PF14322">
    <property type="entry name" value="SusD-like_3"/>
    <property type="match status" value="1"/>
</dbReference>